<evidence type="ECO:0000313" key="3">
    <source>
        <dbReference type="Proteomes" id="UP001321749"/>
    </source>
</evidence>
<proteinExistence type="inferred from homology"/>
<dbReference type="PANTHER" id="PTHR46830:SF2">
    <property type="entry name" value="ALPHA-1,4-N-ACETYLGLUCOSAMINYLTRANSFERASE"/>
    <property type="match status" value="1"/>
</dbReference>
<evidence type="ECO:0000313" key="2">
    <source>
        <dbReference type="EMBL" id="KAK4458034.1"/>
    </source>
</evidence>
<dbReference type="EMBL" id="MU865086">
    <property type="protein sequence ID" value="KAK4458034.1"/>
    <property type="molecule type" value="Genomic_DNA"/>
</dbReference>
<comment type="caution">
    <text evidence="2">The sequence shown here is derived from an EMBL/GenBank/DDBJ whole genome shotgun (WGS) entry which is preliminary data.</text>
</comment>
<dbReference type="GO" id="GO:1901135">
    <property type="term" value="P:carbohydrate derivative metabolic process"/>
    <property type="evidence" value="ECO:0007669"/>
    <property type="project" value="UniProtKB-ARBA"/>
</dbReference>
<dbReference type="SUPFAM" id="SSF53448">
    <property type="entry name" value="Nucleotide-diphospho-sugar transferases"/>
    <property type="match status" value="1"/>
</dbReference>
<organism evidence="2 3">
    <name type="scientific">Cladorrhinum samala</name>
    <dbReference type="NCBI Taxonomy" id="585594"/>
    <lineage>
        <taxon>Eukaryota</taxon>
        <taxon>Fungi</taxon>
        <taxon>Dikarya</taxon>
        <taxon>Ascomycota</taxon>
        <taxon>Pezizomycotina</taxon>
        <taxon>Sordariomycetes</taxon>
        <taxon>Sordariomycetidae</taxon>
        <taxon>Sordariales</taxon>
        <taxon>Podosporaceae</taxon>
        <taxon>Cladorrhinum</taxon>
    </lineage>
</organism>
<keyword evidence="3" id="KW-1185">Reference proteome</keyword>
<dbReference type="Gene3D" id="3.90.550.20">
    <property type="match status" value="1"/>
</dbReference>
<reference evidence="2" key="1">
    <citation type="journal article" date="2023" name="Mol. Phylogenet. Evol.">
        <title>Genome-scale phylogeny and comparative genomics of the fungal order Sordariales.</title>
        <authorList>
            <person name="Hensen N."/>
            <person name="Bonometti L."/>
            <person name="Westerberg I."/>
            <person name="Brannstrom I.O."/>
            <person name="Guillou S."/>
            <person name="Cros-Aarteil S."/>
            <person name="Calhoun S."/>
            <person name="Haridas S."/>
            <person name="Kuo A."/>
            <person name="Mondo S."/>
            <person name="Pangilinan J."/>
            <person name="Riley R."/>
            <person name="LaButti K."/>
            <person name="Andreopoulos B."/>
            <person name="Lipzen A."/>
            <person name="Chen C."/>
            <person name="Yan M."/>
            <person name="Daum C."/>
            <person name="Ng V."/>
            <person name="Clum A."/>
            <person name="Steindorff A."/>
            <person name="Ohm R.A."/>
            <person name="Martin F."/>
            <person name="Silar P."/>
            <person name="Natvig D.O."/>
            <person name="Lalanne C."/>
            <person name="Gautier V."/>
            <person name="Ament-Velasquez S.L."/>
            <person name="Kruys A."/>
            <person name="Hutchinson M.I."/>
            <person name="Powell A.J."/>
            <person name="Barry K."/>
            <person name="Miller A.N."/>
            <person name="Grigoriev I.V."/>
            <person name="Debuchy R."/>
            <person name="Gladieux P."/>
            <person name="Hiltunen Thoren M."/>
            <person name="Johannesson H."/>
        </authorList>
    </citation>
    <scope>NUCLEOTIDE SEQUENCE</scope>
    <source>
        <strain evidence="2">PSN324</strain>
    </source>
</reference>
<comment type="similarity">
    <text evidence="1">Belongs to the glycosyltransferase 32 family.</text>
</comment>
<dbReference type="AlphaFoldDB" id="A0AAV9HDJ3"/>
<protein>
    <submittedName>
        <fullName evidence="2">Uncharacterized protein</fullName>
    </submittedName>
</protein>
<reference evidence="2" key="2">
    <citation type="submission" date="2023-06" db="EMBL/GenBank/DDBJ databases">
        <authorList>
            <consortium name="Lawrence Berkeley National Laboratory"/>
            <person name="Mondo S.J."/>
            <person name="Hensen N."/>
            <person name="Bonometti L."/>
            <person name="Westerberg I."/>
            <person name="Brannstrom I.O."/>
            <person name="Guillou S."/>
            <person name="Cros-Aarteil S."/>
            <person name="Calhoun S."/>
            <person name="Haridas S."/>
            <person name="Kuo A."/>
            <person name="Pangilinan J."/>
            <person name="Riley R."/>
            <person name="Labutti K."/>
            <person name="Andreopoulos B."/>
            <person name="Lipzen A."/>
            <person name="Chen C."/>
            <person name="Yanf M."/>
            <person name="Daum C."/>
            <person name="Ng V."/>
            <person name="Clum A."/>
            <person name="Steindorff A."/>
            <person name="Ohm R."/>
            <person name="Martin F."/>
            <person name="Silar P."/>
            <person name="Natvig D."/>
            <person name="Lalanne C."/>
            <person name="Gautier V."/>
            <person name="Ament-Velasquez S.L."/>
            <person name="Kruys A."/>
            <person name="Hutchinson M.I."/>
            <person name="Powell A.J."/>
            <person name="Barry K."/>
            <person name="Miller A.N."/>
            <person name="Grigoriev I.V."/>
            <person name="Debuchy R."/>
            <person name="Gladieux P."/>
            <person name="Thoren M.H."/>
            <person name="Johannesson H."/>
        </authorList>
    </citation>
    <scope>NUCLEOTIDE SEQUENCE</scope>
    <source>
        <strain evidence="2">PSN324</strain>
    </source>
</reference>
<dbReference type="Proteomes" id="UP001321749">
    <property type="component" value="Unassembled WGS sequence"/>
</dbReference>
<name>A0AAV9HDJ3_9PEZI</name>
<sequence>MMIVRSLVRLCTLLYILFVLYCLFPTICRFLDWARQTSPWSGQKWVEQAWIPTDAELQCLNGSYNSHSSRSSDSKHQPSPSRAPIPNIVHFNFGLKPPLPDSSTRRQFGFLNYLAVRAALLSLSPEKTYLHYTYLSSPPSPDPFESPLLNFWVRRLTKQGVKLIHHPPSRNQQPDRYAHLSDTLRLEALIAQGGIYLDVDAFALRPFDALLSPNSPDAILGHEGGNRWGLCNAVIVSRPNSTFLKRWLASYEAADLSSEWNYHSVRLPKLLADDSSSADLGRGEAKEVCTLPPDAFFWPTWTWRHVEWMHSPLSKLEAEEWEDRIELNGGSLFENQLAYHAWSQMAWDRHLKWLTPARVRRRDTRFNLLVRRFLEDDL</sequence>
<dbReference type="InterPro" id="IPR007577">
    <property type="entry name" value="GlycoTrfase_DXD_sugar-bd_CS"/>
</dbReference>
<gene>
    <name evidence="2" type="ORF">QBC42DRAFT_234983</name>
</gene>
<dbReference type="InterPro" id="IPR029044">
    <property type="entry name" value="Nucleotide-diphossugar_trans"/>
</dbReference>
<dbReference type="PANTHER" id="PTHR46830">
    <property type="entry name" value="TRANSFERASE, PUTATIVE-RELATED"/>
    <property type="match status" value="1"/>
</dbReference>
<dbReference type="Pfam" id="PF04488">
    <property type="entry name" value="Gly_transf_sug"/>
    <property type="match status" value="1"/>
</dbReference>
<accession>A0AAV9HDJ3</accession>
<evidence type="ECO:0000256" key="1">
    <source>
        <dbReference type="ARBA" id="ARBA00009003"/>
    </source>
</evidence>